<feature type="region of interest" description="Disordered" evidence="5">
    <location>
        <begin position="199"/>
        <end position="232"/>
    </location>
</feature>
<reference evidence="7" key="1">
    <citation type="submission" date="2016-01" db="EMBL/GenBank/DDBJ databases">
        <authorList>
            <person name="Mcilroy J.S."/>
            <person name="Karst M S."/>
            <person name="Albertsen M."/>
        </authorList>
    </citation>
    <scope>NUCLEOTIDE SEQUENCE</scope>
    <source>
        <strain evidence="7">Cfx-K</strain>
    </source>
</reference>
<dbReference type="Proteomes" id="UP000215027">
    <property type="component" value="Chromosome I"/>
</dbReference>
<keyword evidence="3" id="KW-0288">FMN</keyword>
<evidence type="ECO:0000259" key="6">
    <source>
        <dbReference type="SMART" id="SM00903"/>
    </source>
</evidence>
<dbReference type="PANTHER" id="PTHR33798:SF5">
    <property type="entry name" value="FLAVIN REDUCTASE LIKE DOMAIN-CONTAINING PROTEIN"/>
    <property type="match status" value="1"/>
</dbReference>
<dbReference type="InterPro" id="IPR012349">
    <property type="entry name" value="Split_barrel_FMN-bd"/>
</dbReference>
<protein>
    <recommendedName>
        <fullName evidence="6">Flavin reductase like domain-containing protein</fullName>
    </recommendedName>
</protein>
<comment type="cofactor">
    <cofactor evidence="1">
        <name>FMN</name>
        <dbReference type="ChEBI" id="CHEBI:58210"/>
    </cofactor>
</comment>
<keyword evidence="8" id="KW-1185">Reference proteome</keyword>
<evidence type="ECO:0000256" key="2">
    <source>
        <dbReference type="ARBA" id="ARBA00022630"/>
    </source>
</evidence>
<dbReference type="InterPro" id="IPR002563">
    <property type="entry name" value="Flavin_Rdtase-like_dom"/>
</dbReference>
<proteinExistence type="inferred from homology"/>
<evidence type="ECO:0000313" key="8">
    <source>
        <dbReference type="Proteomes" id="UP000215027"/>
    </source>
</evidence>
<organism evidence="7 8">
    <name type="scientific">Candidatus Promineifilum breve</name>
    <dbReference type="NCBI Taxonomy" id="1806508"/>
    <lineage>
        <taxon>Bacteria</taxon>
        <taxon>Bacillati</taxon>
        <taxon>Chloroflexota</taxon>
        <taxon>Ardenticatenia</taxon>
        <taxon>Candidatus Promineifilales</taxon>
        <taxon>Candidatus Promineifilaceae</taxon>
        <taxon>Candidatus Promineifilum</taxon>
    </lineage>
</organism>
<dbReference type="RefSeq" id="WP_197699870.1">
    <property type="nucleotide sequence ID" value="NZ_LN890655.1"/>
</dbReference>
<evidence type="ECO:0000256" key="4">
    <source>
        <dbReference type="ARBA" id="ARBA00038054"/>
    </source>
</evidence>
<name>A0A160T247_9CHLR</name>
<dbReference type="GO" id="GO:0010181">
    <property type="term" value="F:FMN binding"/>
    <property type="evidence" value="ECO:0007669"/>
    <property type="project" value="InterPro"/>
</dbReference>
<feature type="domain" description="Flavin reductase like" evidence="6">
    <location>
        <begin position="19"/>
        <end position="175"/>
    </location>
</feature>
<dbReference type="GO" id="GO:0016646">
    <property type="term" value="F:oxidoreductase activity, acting on the CH-NH group of donors, NAD or NADP as acceptor"/>
    <property type="evidence" value="ECO:0007669"/>
    <property type="project" value="UniProtKB-ARBA"/>
</dbReference>
<accession>A0A160T247</accession>
<dbReference type="SMART" id="SM00903">
    <property type="entry name" value="Flavin_Reduct"/>
    <property type="match status" value="1"/>
</dbReference>
<dbReference type="AlphaFoldDB" id="A0A160T247"/>
<dbReference type="SUPFAM" id="SSF50475">
    <property type="entry name" value="FMN-binding split barrel"/>
    <property type="match status" value="1"/>
</dbReference>
<dbReference type="Gene3D" id="2.30.110.10">
    <property type="entry name" value="Electron Transport, Fmn-binding Protein, Chain A"/>
    <property type="match status" value="1"/>
</dbReference>
<sequence length="232" mass="24725">MILHVDQITHHDRYRLVIGAIVPRPIAWVSTMDAAGRLNLAPFSYFNAVCPSPMTLVFCPGVHGDGRKKDSWRNIEAVPEFVINITNEDTAEVMNQTSVVLPAGQSEFAWAGVTPAPSQTIRVPRVAEAPIAFECVLERIVVISDQPGGGAAIFGRVTCVHVRDDVYDNGRIDLAALRPIGRLAGDGYTRATDVFHMRRPAAPLPNPLPGGEGAAAPLHSPLPGGEGVPSGG</sequence>
<comment type="similarity">
    <text evidence="4">Belongs to the flavoredoxin family.</text>
</comment>
<dbReference type="EMBL" id="LN890655">
    <property type="protein sequence ID" value="CUS02635.2"/>
    <property type="molecule type" value="Genomic_DNA"/>
</dbReference>
<evidence type="ECO:0000313" key="7">
    <source>
        <dbReference type="EMBL" id="CUS02635.2"/>
    </source>
</evidence>
<evidence type="ECO:0000256" key="1">
    <source>
        <dbReference type="ARBA" id="ARBA00001917"/>
    </source>
</evidence>
<keyword evidence="2" id="KW-0285">Flavoprotein</keyword>
<dbReference type="PANTHER" id="PTHR33798">
    <property type="entry name" value="FLAVOPROTEIN OXYGENASE"/>
    <property type="match status" value="1"/>
</dbReference>
<evidence type="ECO:0000256" key="5">
    <source>
        <dbReference type="SAM" id="MobiDB-lite"/>
    </source>
</evidence>
<evidence type="ECO:0000256" key="3">
    <source>
        <dbReference type="ARBA" id="ARBA00022643"/>
    </source>
</evidence>
<gene>
    <name evidence="7" type="ORF">CFX0092_A0757</name>
</gene>
<dbReference type="Pfam" id="PF01613">
    <property type="entry name" value="Flavin_Reduct"/>
    <property type="match status" value="1"/>
</dbReference>
<dbReference type="KEGG" id="pbf:CFX0092_A0757"/>